<feature type="domain" description="4'-phosphopantetheinyl transferase" evidence="2">
    <location>
        <begin position="2"/>
        <end position="64"/>
    </location>
</feature>
<name>A0A4R0NPZ2_9SPHI</name>
<dbReference type="EMBL" id="SJSL01000002">
    <property type="protein sequence ID" value="TCD01164.1"/>
    <property type="molecule type" value="Genomic_DNA"/>
</dbReference>
<organism evidence="3 4">
    <name type="scientific">Pedobacter psychroterrae</name>
    <dbReference type="NCBI Taxonomy" id="2530453"/>
    <lineage>
        <taxon>Bacteria</taxon>
        <taxon>Pseudomonadati</taxon>
        <taxon>Bacteroidota</taxon>
        <taxon>Sphingobacteriia</taxon>
        <taxon>Sphingobacteriales</taxon>
        <taxon>Sphingobacteriaceae</taxon>
        <taxon>Pedobacter</taxon>
    </lineage>
</organism>
<evidence type="ECO:0000259" key="2">
    <source>
        <dbReference type="Pfam" id="PF01648"/>
    </source>
</evidence>
<keyword evidence="1 3" id="KW-0808">Transferase</keyword>
<dbReference type="AlphaFoldDB" id="A0A4R0NPZ2"/>
<dbReference type="RefSeq" id="WP_131595856.1">
    <property type="nucleotide sequence ID" value="NZ_SJSL01000002.1"/>
</dbReference>
<dbReference type="GO" id="GO:0000287">
    <property type="term" value="F:magnesium ion binding"/>
    <property type="evidence" value="ECO:0007669"/>
    <property type="project" value="InterPro"/>
</dbReference>
<dbReference type="SUPFAM" id="SSF56214">
    <property type="entry name" value="4'-phosphopantetheinyl transferase"/>
    <property type="match status" value="1"/>
</dbReference>
<dbReference type="InterPro" id="IPR037143">
    <property type="entry name" value="4-PPantetheinyl_Trfase_dom_sf"/>
</dbReference>
<accession>A0A4R0NPZ2</accession>
<proteinExistence type="predicted"/>
<dbReference type="Gene3D" id="3.90.470.20">
    <property type="entry name" value="4'-phosphopantetheinyl transferase domain"/>
    <property type="match status" value="1"/>
</dbReference>
<dbReference type="Proteomes" id="UP000293347">
    <property type="component" value="Unassembled WGS sequence"/>
</dbReference>
<dbReference type="GO" id="GO:0008897">
    <property type="term" value="F:holo-[acyl-carrier-protein] synthase activity"/>
    <property type="evidence" value="ECO:0007669"/>
    <property type="project" value="InterPro"/>
</dbReference>
<evidence type="ECO:0000313" key="3">
    <source>
        <dbReference type="EMBL" id="TCD01164.1"/>
    </source>
</evidence>
<dbReference type="OrthoDB" id="663853at2"/>
<evidence type="ECO:0000313" key="4">
    <source>
        <dbReference type="Proteomes" id="UP000293347"/>
    </source>
</evidence>
<evidence type="ECO:0000256" key="1">
    <source>
        <dbReference type="ARBA" id="ARBA00022679"/>
    </source>
</evidence>
<dbReference type="Pfam" id="PF01648">
    <property type="entry name" value="ACPS"/>
    <property type="match status" value="1"/>
</dbReference>
<sequence>MIGNDIVDLLQADKDSNWKRKGYLDKIFTEEEQFLISSDMHPALMVWLLWSMKEAAYKINSRVTKLRTFAPIKLRCNNLIIRKCGATGNILYEDEMYFTSSAFNEDYVHTIAAITEKDLLLTDIKITEHTSNEYRSSNPASVSHHGRFLALAYI</sequence>
<protein>
    <submittedName>
        <fullName evidence="3">4-phosphopantetheinyl transferase family protein</fullName>
    </submittedName>
</protein>
<gene>
    <name evidence="3" type="ORF">EZ437_10380</name>
</gene>
<keyword evidence="4" id="KW-1185">Reference proteome</keyword>
<comment type="caution">
    <text evidence="3">The sequence shown here is derived from an EMBL/GenBank/DDBJ whole genome shotgun (WGS) entry which is preliminary data.</text>
</comment>
<reference evidence="3 4" key="1">
    <citation type="submission" date="2019-02" db="EMBL/GenBank/DDBJ databases">
        <title>Pedobacter sp. RP-1-14 sp. nov., isolated from Arctic soil.</title>
        <authorList>
            <person name="Dahal R.H."/>
        </authorList>
    </citation>
    <scope>NUCLEOTIDE SEQUENCE [LARGE SCALE GENOMIC DNA]</scope>
    <source>
        <strain evidence="3 4">RP-1-14</strain>
    </source>
</reference>
<dbReference type="InterPro" id="IPR008278">
    <property type="entry name" value="4-PPantetheinyl_Trfase_dom"/>
</dbReference>